<gene>
    <name evidence="2" type="ORF">IAB08_03380</name>
</gene>
<name>A0A9D9H1U6_9BACT</name>
<evidence type="ECO:0000313" key="3">
    <source>
        <dbReference type="Proteomes" id="UP000823612"/>
    </source>
</evidence>
<protein>
    <submittedName>
        <fullName evidence="2">AAA family ATPase</fullName>
    </submittedName>
</protein>
<dbReference type="Pfam" id="PF13175">
    <property type="entry name" value="AAA_15"/>
    <property type="match status" value="1"/>
</dbReference>
<comment type="caution">
    <text evidence="2">The sequence shown here is derived from an EMBL/GenBank/DDBJ whole genome shotgun (WGS) entry which is preliminary data.</text>
</comment>
<dbReference type="InterPro" id="IPR041685">
    <property type="entry name" value="AAA_GajA/Old/RecF-like"/>
</dbReference>
<evidence type="ECO:0000313" key="2">
    <source>
        <dbReference type="EMBL" id="MBO8432322.1"/>
    </source>
</evidence>
<dbReference type="InterPro" id="IPR051396">
    <property type="entry name" value="Bact_Antivir_Def_Nuclease"/>
</dbReference>
<dbReference type="SUPFAM" id="SSF52540">
    <property type="entry name" value="P-loop containing nucleoside triphosphate hydrolases"/>
    <property type="match status" value="1"/>
</dbReference>
<dbReference type="Proteomes" id="UP000823612">
    <property type="component" value="Unassembled WGS sequence"/>
</dbReference>
<feature type="domain" description="Endonuclease GajA/Old nuclease/RecF-like AAA" evidence="1">
    <location>
        <begin position="295"/>
        <end position="344"/>
    </location>
</feature>
<evidence type="ECO:0000259" key="1">
    <source>
        <dbReference type="Pfam" id="PF13175"/>
    </source>
</evidence>
<dbReference type="InterPro" id="IPR027417">
    <property type="entry name" value="P-loop_NTPase"/>
</dbReference>
<reference evidence="2" key="2">
    <citation type="journal article" date="2021" name="PeerJ">
        <title>Extensive microbial diversity within the chicken gut microbiome revealed by metagenomics and culture.</title>
        <authorList>
            <person name="Gilroy R."/>
            <person name="Ravi A."/>
            <person name="Getino M."/>
            <person name="Pursley I."/>
            <person name="Horton D.L."/>
            <person name="Alikhan N.F."/>
            <person name="Baker D."/>
            <person name="Gharbi K."/>
            <person name="Hall N."/>
            <person name="Watson M."/>
            <person name="Adriaenssens E.M."/>
            <person name="Foster-Nyarko E."/>
            <person name="Jarju S."/>
            <person name="Secka A."/>
            <person name="Antonio M."/>
            <person name="Oren A."/>
            <person name="Chaudhuri R.R."/>
            <person name="La Ragione R."/>
            <person name="Hildebrand F."/>
            <person name="Pallen M.J."/>
        </authorList>
    </citation>
    <scope>NUCLEOTIDE SEQUENCE</scope>
    <source>
        <strain evidence="2">2889</strain>
    </source>
</reference>
<reference evidence="2" key="1">
    <citation type="submission" date="2020-10" db="EMBL/GenBank/DDBJ databases">
        <authorList>
            <person name="Gilroy R."/>
        </authorList>
    </citation>
    <scope>NUCLEOTIDE SEQUENCE</scope>
    <source>
        <strain evidence="2">2889</strain>
    </source>
</reference>
<dbReference type="PANTHER" id="PTHR43581:SF3">
    <property type="entry name" value="AAA+ ATPASE DOMAIN-CONTAINING PROTEIN"/>
    <property type="match status" value="1"/>
</dbReference>
<organism evidence="2 3">
    <name type="scientific">Candidatus Pullibacteroides excrementavium</name>
    <dbReference type="NCBI Taxonomy" id="2840905"/>
    <lineage>
        <taxon>Bacteria</taxon>
        <taxon>Pseudomonadati</taxon>
        <taxon>Bacteroidota</taxon>
        <taxon>Bacteroidia</taxon>
        <taxon>Bacteroidales</taxon>
        <taxon>Candidatus Pullibacteroides</taxon>
    </lineage>
</organism>
<dbReference type="PANTHER" id="PTHR43581">
    <property type="entry name" value="ATP/GTP PHOSPHATASE"/>
    <property type="match status" value="1"/>
</dbReference>
<accession>A0A9D9H1U6</accession>
<sequence length="410" mass="47760">MKKKLIIKNIGPVRDVALEFRRFNFFIGPQSSGKSTIAKVFSTCNWVEKEVSTTLDEKAVKNADAFTALMVDFHKMDTYFHADSEIHYESDCVSIDLDGKAGLAVQIKENSEYHRQKICYIPAERNIATLPELQGFEFGTTNLRSFLFDWFNAREYYTAENKSEILNLGLRYYFDPNETKYKDRIEHDNGKTYRMPLGSASSGLQSVIPLYIMMQYYSGQYFEDFDQRSSFDLNVKTRKIRRRLLEEMVLKKMFPEYDDKNSDEWLDRAVAMMQAQNKEIISLYRDNVRALQRLTIPNRTCFIVEEPEQNLYPDTQTDLIENFVELCSKSRKHELTVTTHSPYILNLLNLLFKRHDVKMESAAGLDFDETMVYAVADGGVCELKLRNAHLVDPKYLSAPIDRIYAQYESI</sequence>
<dbReference type="AlphaFoldDB" id="A0A9D9H1U6"/>
<dbReference type="Gene3D" id="3.40.50.300">
    <property type="entry name" value="P-loop containing nucleotide triphosphate hydrolases"/>
    <property type="match status" value="1"/>
</dbReference>
<proteinExistence type="predicted"/>
<dbReference type="EMBL" id="JADIMZ010000048">
    <property type="protein sequence ID" value="MBO8432322.1"/>
    <property type="molecule type" value="Genomic_DNA"/>
</dbReference>